<accession>K0KTZ2</accession>
<feature type="domain" description="Phospholipid/glycerol acyltransferase" evidence="2">
    <location>
        <begin position="186"/>
        <end position="322"/>
    </location>
</feature>
<dbReference type="SMART" id="SM00563">
    <property type="entry name" value="PlsC"/>
    <property type="match status" value="1"/>
</dbReference>
<evidence type="ECO:0000256" key="1">
    <source>
        <dbReference type="ARBA" id="ARBA00004184"/>
    </source>
</evidence>
<gene>
    <name evidence="3" type="ORF">BN7_6246</name>
</gene>
<dbReference type="InterPro" id="IPR002123">
    <property type="entry name" value="Plipid/glycerol_acylTrfase"/>
</dbReference>
<reference evidence="3 4" key="1">
    <citation type="journal article" date="2012" name="Eukaryot. Cell">
        <title>Draft genome sequence of Wickerhamomyces ciferrii NRRL Y-1031 F-60-10.</title>
        <authorList>
            <person name="Schneider J."/>
            <person name="Andrea H."/>
            <person name="Blom J."/>
            <person name="Jaenicke S."/>
            <person name="Ruckert C."/>
            <person name="Schorsch C."/>
            <person name="Szczepanowski R."/>
            <person name="Farwick M."/>
            <person name="Goesmann A."/>
            <person name="Puhler A."/>
            <person name="Schaffer S."/>
            <person name="Tauch A."/>
            <person name="Kohler T."/>
            <person name="Brinkrolf K."/>
        </authorList>
    </citation>
    <scope>NUCLEOTIDE SEQUENCE [LARGE SCALE GENOMIC DNA]</scope>
    <source>
        <strain evidence="4">ATCC 14091 / BCRC 22168 / CBS 111 / JCM 3599 / NBRC 0793 / NRRL Y-1031 F-60-10</strain>
    </source>
</reference>
<proteinExistence type="predicted"/>
<name>K0KTZ2_WICCF</name>
<dbReference type="GO" id="GO:0008654">
    <property type="term" value="P:phospholipid biosynthetic process"/>
    <property type="evidence" value="ECO:0007669"/>
    <property type="project" value="TreeGrafter"/>
</dbReference>
<evidence type="ECO:0000313" key="3">
    <source>
        <dbReference type="EMBL" id="CCH46651.1"/>
    </source>
</evidence>
<protein>
    <submittedName>
        <fullName evidence="3">Glycerol-3-phosphate acyltransferase</fullName>
        <ecNumber evidence="3">2.3.1.15</ecNumber>
    </submittedName>
</protein>
<comment type="subcellular location">
    <subcellularLocation>
        <location evidence="1">Endomembrane system</location>
        <topology evidence="1">Peripheral membrane protein</topology>
    </subcellularLocation>
</comment>
<evidence type="ECO:0000313" key="4">
    <source>
        <dbReference type="Proteomes" id="UP000009328"/>
    </source>
</evidence>
<dbReference type="InParanoid" id="K0KTZ2"/>
<dbReference type="HOGENOM" id="CLU_349513_0_0_1"/>
<dbReference type="eggNOG" id="KOG3730">
    <property type="taxonomic scope" value="Eukaryota"/>
</dbReference>
<dbReference type="SUPFAM" id="SSF69593">
    <property type="entry name" value="Glycerol-3-phosphate (1)-acyltransferase"/>
    <property type="match status" value="1"/>
</dbReference>
<dbReference type="InterPro" id="IPR022284">
    <property type="entry name" value="GPAT/DHAPAT"/>
</dbReference>
<dbReference type="EMBL" id="CAIF01000259">
    <property type="protein sequence ID" value="CCH46651.1"/>
    <property type="molecule type" value="Genomic_DNA"/>
</dbReference>
<keyword evidence="4" id="KW-1185">Reference proteome</keyword>
<dbReference type="GO" id="GO:0006072">
    <property type="term" value="P:glycerol-3-phosphate metabolic process"/>
    <property type="evidence" value="ECO:0007669"/>
    <property type="project" value="TreeGrafter"/>
</dbReference>
<organism evidence="3 4">
    <name type="scientific">Wickerhamomyces ciferrii (strain ATCC 14091 / BCRC 22168 / CBS 111 / JCM 3599 / NBRC 0793 / NRRL Y-1031 F-60-10)</name>
    <name type="common">Yeast</name>
    <name type="synonym">Pichia ciferrii</name>
    <dbReference type="NCBI Taxonomy" id="1206466"/>
    <lineage>
        <taxon>Eukaryota</taxon>
        <taxon>Fungi</taxon>
        <taxon>Dikarya</taxon>
        <taxon>Ascomycota</taxon>
        <taxon>Saccharomycotina</taxon>
        <taxon>Saccharomycetes</taxon>
        <taxon>Phaffomycetales</taxon>
        <taxon>Wickerhamomycetaceae</taxon>
        <taxon>Wickerhamomyces</taxon>
    </lineage>
</organism>
<dbReference type="GO" id="GO:0031966">
    <property type="term" value="C:mitochondrial membrane"/>
    <property type="evidence" value="ECO:0007669"/>
    <property type="project" value="TreeGrafter"/>
</dbReference>
<keyword evidence="3" id="KW-0012">Acyltransferase</keyword>
<evidence type="ECO:0000259" key="2">
    <source>
        <dbReference type="SMART" id="SM00563"/>
    </source>
</evidence>
<dbReference type="Proteomes" id="UP000009328">
    <property type="component" value="Unassembled WGS sequence"/>
</dbReference>
<dbReference type="GO" id="GO:0012505">
    <property type="term" value="C:endomembrane system"/>
    <property type="evidence" value="ECO:0007669"/>
    <property type="project" value="UniProtKB-SubCell"/>
</dbReference>
<dbReference type="GO" id="GO:0004366">
    <property type="term" value="F:glycerol-3-phosphate O-acyltransferase activity"/>
    <property type="evidence" value="ECO:0007669"/>
    <property type="project" value="UniProtKB-EC"/>
</dbReference>
<dbReference type="GO" id="GO:0019432">
    <property type="term" value="P:triglyceride biosynthetic process"/>
    <property type="evidence" value="ECO:0007669"/>
    <property type="project" value="TreeGrafter"/>
</dbReference>
<dbReference type="PANTHER" id="PTHR12563:SF17">
    <property type="entry name" value="DIHYDROXYACETONE PHOSPHATE ACYLTRANSFERASE"/>
    <property type="match status" value="1"/>
</dbReference>
<dbReference type="AlphaFoldDB" id="K0KTZ2"/>
<sequence length="661" mass="77718">MSSFEKEFVNILENTYKHPTIDVFPLSTKVNTSNWILIFNATSRIIEIVTGINWKELYPISSNEGFLDEKQFTKYFDESFENDVAIKDQIQKIIKVELESHILDHGHIVKRKKQLLDWLRKYYRNQLSSISNISETTLKSYKLELQLAYLTFSRILNTIFKDGIWLHIDSFHKCYRFIQSNKDKNLLLLPNHKSHVDYIIMHYLFVRFELETPIVIAGDNLNVPIFGKILKHLGALFIKRTFQKDLDFWYSQNLKNLLKFKMNQRPITMELFIEGTRSRNGKLMHGKSGFLKSILQEIKDEGSGSIASSRETLAIPISIVYEKPLEFDDYLVELNGLDKNQESFTSILSNGLKFMQNDPRINFGKIFVRFDDDFLKFDDYQNKDEFCDSVLGRIQDIGVVTEISVLGMSLLLHFYKLNQQTTFGLGEIAPIFKKLLTKIVQKTIYNDHLLPYLDYNEAELIKVFKLYINKFLVDYVKLYENDTIKVIEETALVYYKNSLLHFFIPEIFMVQANRDLKTLDIITKIFGFEFLTNNINYQQTEIDDISHDLFEGSLKPFIESYELSFKHLIGVISITFKNWVHLIYMSRPNVQYKESLNKSNLIYAINILKRLKVVRTNKEHEVTVIDEEKLKLLSNYLEDLRLGNEIRGQDKVFNLFNNVKL</sequence>
<dbReference type="Pfam" id="PF01553">
    <property type="entry name" value="Acyltransferase"/>
    <property type="match status" value="1"/>
</dbReference>
<dbReference type="PANTHER" id="PTHR12563">
    <property type="entry name" value="GLYCEROL-3-PHOSPHATE ACYLTRANSFERASE"/>
    <property type="match status" value="1"/>
</dbReference>
<dbReference type="STRING" id="1206466.K0KTZ2"/>
<comment type="caution">
    <text evidence="3">The sequence shown here is derived from an EMBL/GenBank/DDBJ whole genome shotgun (WGS) entry which is preliminary data.</text>
</comment>
<dbReference type="GO" id="GO:0006631">
    <property type="term" value="P:fatty acid metabolic process"/>
    <property type="evidence" value="ECO:0007669"/>
    <property type="project" value="TreeGrafter"/>
</dbReference>
<keyword evidence="3" id="KW-0808">Transferase</keyword>
<dbReference type="EC" id="2.3.1.15" evidence="3"/>